<dbReference type="EMBL" id="BK059100">
    <property type="protein sequence ID" value="DAE29885.1"/>
    <property type="molecule type" value="Genomic_DNA"/>
</dbReference>
<sequence length="32" mass="3752">MSISKPPIQREGFRVHFTSCVSISYLRPDMRI</sequence>
<name>A0A8S5RFP3_9VIRU</name>
<organism evidence="1">
    <name type="scientific">virus sp. ctqEG8</name>
    <dbReference type="NCBI Taxonomy" id="2827998"/>
    <lineage>
        <taxon>Viruses</taxon>
    </lineage>
</organism>
<proteinExistence type="predicted"/>
<protein>
    <submittedName>
        <fullName evidence="1">Uncharacterized protein</fullName>
    </submittedName>
</protein>
<evidence type="ECO:0000313" key="1">
    <source>
        <dbReference type="EMBL" id="DAE29885.1"/>
    </source>
</evidence>
<reference evidence="1" key="1">
    <citation type="journal article" date="2021" name="Proc. Natl. Acad. Sci. U.S.A.">
        <title>A Catalog of Tens of Thousands of Viruses from Human Metagenomes Reveals Hidden Associations with Chronic Diseases.</title>
        <authorList>
            <person name="Tisza M.J."/>
            <person name="Buck C.B."/>
        </authorList>
    </citation>
    <scope>NUCLEOTIDE SEQUENCE</scope>
    <source>
        <strain evidence="1">CtqEG8</strain>
    </source>
</reference>
<accession>A0A8S5RFP3</accession>